<gene>
    <name evidence="2" type="ORF">DCAR_0933372</name>
</gene>
<dbReference type="PANTHER" id="PTHR23216:SF1">
    <property type="entry name" value="NUCLEOLAR AND COILED-BODY PHOSPHOPROTEIN 1"/>
    <property type="match status" value="1"/>
</dbReference>
<dbReference type="PANTHER" id="PTHR23216">
    <property type="entry name" value="NUCLEOLAR AND COILED-BODY PHOSPHOPROTEIN 1"/>
    <property type="match status" value="1"/>
</dbReference>
<evidence type="ECO:0000259" key="1">
    <source>
        <dbReference type="Pfam" id="PF05022"/>
    </source>
</evidence>
<evidence type="ECO:0000313" key="3">
    <source>
        <dbReference type="Proteomes" id="UP000077755"/>
    </source>
</evidence>
<dbReference type="InterPro" id="IPR039191">
    <property type="entry name" value="Nopp140-like"/>
</dbReference>
<accession>A0AAF0XTH2</accession>
<dbReference type="AlphaFoldDB" id="A0AAF0XTH2"/>
<organism evidence="2 3">
    <name type="scientific">Daucus carota subsp. sativus</name>
    <name type="common">Carrot</name>
    <dbReference type="NCBI Taxonomy" id="79200"/>
    <lineage>
        <taxon>Eukaryota</taxon>
        <taxon>Viridiplantae</taxon>
        <taxon>Streptophyta</taxon>
        <taxon>Embryophyta</taxon>
        <taxon>Tracheophyta</taxon>
        <taxon>Spermatophyta</taxon>
        <taxon>Magnoliopsida</taxon>
        <taxon>eudicotyledons</taxon>
        <taxon>Gunneridae</taxon>
        <taxon>Pentapetalae</taxon>
        <taxon>asterids</taxon>
        <taxon>campanulids</taxon>
        <taxon>Apiales</taxon>
        <taxon>Apiaceae</taxon>
        <taxon>Apioideae</taxon>
        <taxon>Scandiceae</taxon>
        <taxon>Daucinae</taxon>
        <taxon>Daucus</taxon>
        <taxon>Daucus sect. Daucus</taxon>
    </lineage>
</organism>
<dbReference type="EMBL" id="CP093351">
    <property type="protein sequence ID" value="WOH13860.1"/>
    <property type="molecule type" value="Genomic_DNA"/>
</dbReference>
<reference evidence="2" key="2">
    <citation type="submission" date="2022-03" db="EMBL/GenBank/DDBJ databases">
        <title>Draft title - Genomic analysis of global carrot germplasm unveils the trajectory of domestication and the origin of high carotenoid orange carrot.</title>
        <authorList>
            <person name="Iorizzo M."/>
            <person name="Ellison S."/>
            <person name="Senalik D."/>
            <person name="Macko-Podgorni A."/>
            <person name="Grzebelus D."/>
            <person name="Bostan H."/>
            <person name="Rolling W."/>
            <person name="Curaba J."/>
            <person name="Simon P."/>
        </authorList>
    </citation>
    <scope>NUCLEOTIDE SEQUENCE</scope>
    <source>
        <tissue evidence="2">Leaf</tissue>
    </source>
</reference>
<protein>
    <recommendedName>
        <fullName evidence="1">Srp40 C-terminal domain-containing protein</fullName>
    </recommendedName>
</protein>
<name>A0AAF0XTH2_DAUCS</name>
<proteinExistence type="predicted"/>
<evidence type="ECO:0000313" key="2">
    <source>
        <dbReference type="EMBL" id="WOH13860.1"/>
    </source>
</evidence>
<dbReference type="Proteomes" id="UP000077755">
    <property type="component" value="Chromosome 9"/>
</dbReference>
<reference evidence="2" key="1">
    <citation type="journal article" date="2016" name="Nat. Genet.">
        <title>A high-quality carrot genome assembly provides new insights into carotenoid accumulation and asterid genome evolution.</title>
        <authorList>
            <person name="Iorizzo M."/>
            <person name="Ellison S."/>
            <person name="Senalik D."/>
            <person name="Zeng P."/>
            <person name="Satapoomin P."/>
            <person name="Huang J."/>
            <person name="Bowman M."/>
            <person name="Iovene M."/>
            <person name="Sanseverino W."/>
            <person name="Cavagnaro P."/>
            <person name="Yildiz M."/>
            <person name="Macko-Podgorni A."/>
            <person name="Moranska E."/>
            <person name="Grzebelus E."/>
            <person name="Grzebelus D."/>
            <person name="Ashrafi H."/>
            <person name="Zheng Z."/>
            <person name="Cheng S."/>
            <person name="Spooner D."/>
            <person name="Van Deynze A."/>
            <person name="Simon P."/>
        </authorList>
    </citation>
    <scope>NUCLEOTIDE SEQUENCE</scope>
    <source>
        <tissue evidence="2">Leaf</tissue>
    </source>
</reference>
<dbReference type="GO" id="GO:0005730">
    <property type="term" value="C:nucleolus"/>
    <property type="evidence" value="ECO:0007669"/>
    <property type="project" value="InterPro"/>
</dbReference>
<sequence>MYRSISSTLLVPFPVPFTLHSEAQIEVCVVINLALFSYGVEVFFVNLEDLYCKYLDTCTKISKKIPDEHEVGDLKSTKKVHLDHSGNHEKSGYKVKIDEVEFADKRLQDNSYRAKSGAEIGYGAKEQQVLGQVRGRYACYQHSTHKRVKLNVFPFILYYLLNR</sequence>
<dbReference type="Pfam" id="PF05022">
    <property type="entry name" value="SRP40_C"/>
    <property type="match status" value="1"/>
</dbReference>
<dbReference type="InterPro" id="IPR007718">
    <property type="entry name" value="Srp40_C"/>
</dbReference>
<feature type="domain" description="Srp40 C-terminal" evidence="1">
    <location>
        <begin position="95"/>
        <end position="136"/>
    </location>
</feature>
<keyword evidence="3" id="KW-1185">Reference proteome</keyword>